<comment type="caution">
    <text evidence="1">The sequence shown here is derived from an EMBL/GenBank/DDBJ whole genome shotgun (WGS) entry which is preliminary data.</text>
</comment>
<accession>A0A1Y2BH85</accession>
<evidence type="ECO:0000313" key="1">
    <source>
        <dbReference type="EMBL" id="ORY34126.1"/>
    </source>
</evidence>
<gene>
    <name evidence="1" type="ORF">BCR33DRAFT_722968</name>
</gene>
<proteinExistence type="predicted"/>
<dbReference type="OrthoDB" id="2142338at2759"/>
<sequence length="98" mass="10661">MVGAATGFLSLPQLSFNRNKKVLKSRLAALFGLSIESSLLPKLEIGEKVAADEGYVGVPGKIMTRLPGNSPSIIKHNQNLSIMQSRHEGMNGKLKDEW</sequence>
<protein>
    <submittedName>
        <fullName evidence="1">Uncharacterized protein</fullName>
    </submittedName>
</protein>
<dbReference type="AlphaFoldDB" id="A0A1Y2BH85"/>
<keyword evidence="2" id="KW-1185">Reference proteome</keyword>
<reference evidence="1 2" key="1">
    <citation type="submission" date="2016-07" db="EMBL/GenBank/DDBJ databases">
        <title>Pervasive Adenine N6-methylation of Active Genes in Fungi.</title>
        <authorList>
            <consortium name="DOE Joint Genome Institute"/>
            <person name="Mondo S.J."/>
            <person name="Dannebaum R.O."/>
            <person name="Kuo R.C."/>
            <person name="Labutti K."/>
            <person name="Haridas S."/>
            <person name="Kuo A."/>
            <person name="Salamov A."/>
            <person name="Ahrendt S.R."/>
            <person name="Lipzen A."/>
            <person name="Sullivan W."/>
            <person name="Andreopoulos W.B."/>
            <person name="Clum A."/>
            <person name="Lindquist E."/>
            <person name="Daum C."/>
            <person name="Ramamoorthy G.K."/>
            <person name="Gryganskyi A."/>
            <person name="Culley D."/>
            <person name="Magnuson J.K."/>
            <person name="James T.Y."/>
            <person name="O'Malley M.A."/>
            <person name="Stajich J.E."/>
            <person name="Spatafora J.W."/>
            <person name="Visel A."/>
            <person name="Grigoriev I.V."/>
        </authorList>
    </citation>
    <scope>NUCLEOTIDE SEQUENCE [LARGE SCALE GENOMIC DNA]</scope>
    <source>
        <strain evidence="1 2">JEL800</strain>
    </source>
</reference>
<organism evidence="1 2">
    <name type="scientific">Rhizoclosmatium globosum</name>
    <dbReference type="NCBI Taxonomy" id="329046"/>
    <lineage>
        <taxon>Eukaryota</taxon>
        <taxon>Fungi</taxon>
        <taxon>Fungi incertae sedis</taxon>
        <taxon>Chytridiomycota</taxon>
        <taxon>Chytridiomycota incertae sedis</taxon>
        <taxon>Chytridiomycetes</taxon>
        <taxon>Chytridiales</taxon>
        <taxon>Chytriomycetaceae</taxon>
        <taxon>Rhizoclosmatium</taxon>
    </lineage>
</organism>
<evidence type="ECO:0000313" key="2">
    <source>
        <dbReference type="Proteomes" id="UP000193642"/>
    </source>
</evidence>
<dbReference type="EMBL" id="MCGO01000065">
    <property type="protein sequence ID" value="ORY34126.1"/>
    <property type="molecule type" value="Genomic_DNA"/>
</dbReference>
<name>A0A1Y2BH85_9FUNG</name>
<dbReference type="Proteomes" id="UP000193642">
    <property type="component" value="Unassembled WGS sequence"/>
</dbReference>